<dbReference type="Proteomes" id="UP001215598">
    <property type="component" value="Unassembled WGS sequence"/>
</dbReference>
<dbReference type="AlphaFoldDB" id="A0AAD7DTZ9"/>
<comment type="caution">
    <text evidence="2">The sequence shown here is derived from an EMBL/GenBank/DDBJ whole genome shotgun (WGS) entry which is preliminary data.</text>
</comment>
<evidence type="ECO:0000259" key="1">
    <source>
        <dbReference type="Pfam" id="PF14214"/>
    </source>
</evidence>
<dbReference type="Pfam" id="PF14214">
    <property type="entry name" value="Helitron_like_N"/>
    <property type="match status" value="1"/>
</dbReference>
<sequence length="346" mass="39464">MTSTERKIYIARNPAAAAIFFDEVISAFVKIILRYDPESHSAAGNGLFGRCSAYYGMVEAQGRGTLHCHMLVWIQGNPTPQALRDHMKSSPEFKDKMFSWLESIIKCQLPSDTEIVVEADGELKAPDLDAGRPDPRITKEPKVAGMSETDFQTVFRETVEDLVILFNWHDHRETCWKHLKNGETRNDASCRMRIDGSVNPFTQLDLETESILLKRLHPRINNYNELIMFLLRCNMDIKYIGSGEAAKALVYYVTDYITKSNLSTHVGLAALEYAIKRNQEKFDPTKATRFVDHEVNRSLFTKTVMALMSKQEMSHQQVMSYLVGGGDCYSSHTFKVVKWGDFDRLI</sequence>
<feature type="domain" description="Helitron helicase-like" evidence="1">
    <location>
        <begin position="10"/>
        <end position="72"/>
    </location>
</feature>
<gene>
    <name evidence="2" type="ORF">B0H16DRAFT_1349051</name>
</gene>
<evidence type="ECO:0000313" key="3">
    <source>
        <dbReference type="Proteomes" id="UP001215598"/>
    </source>
</evidence>
<reference evidence="2" key="1">
    <citation type="submission" date="2023-03" db="EMBL/GenBank/DDBJ databases">
        <title>Massive genome expansion in bonnet fungi (Mycena s.s.) driven by repeated elements and novel gene families across ecological guilds.</title>
        <authorList>
            <consortium name="Lawrence Berkeley National Laboratory"/>
            <person name="Harder C.B."/>
            <person name="Miyauchi S."/>
            <person name="Viragh M."/>
            <person name="Kuo A."/>
            <person name="Thoen E."/>
            <person name="Andreopoulos B."/>
            <person name="Lu D."/>
            <person name="Skrede I."/>
            <person name="Drula E."/>
            <person name="Henrissat B."/>
            <person name="Morin E."/>
            <person name="Kohler A."/>
            <person name="Barry K."/>
            <person name="LaButti K."/>
            <person name="Morin E."/>
            <person name="Salamov A."/>
            <person name="Lipzen A."/>
            <person name="Mereny Z."/>
            <person name="Hegedus B."/>
            <person name="Baldrian P."/>
            <person name="Stursova M."/>
            <person name="Weitz H."/>
            <person name="Taylor A."/>
            <person name="Grigoriev I.V."/>
            <person name="Nagy L.G."/>
            <person name="Martin F."/>
            <person name="Kauserud H."/>
        </authorList>
    </citation>
    <scope>NUCLEOTIDE SEQUENCE</scope>
    <source>
        <strain evidence="2">CBHHK182m</strain>
    </source>
</reference>
<dbReference type="InterPro" id="IPR025476">
    <property type="entry name" value="Helitron_helicase-like"/>
</dbReference>
<protein>
    <recommendedName>
        <fullName evidence="1">Helitron helicase-like domain-containing protein</fullName>
    </recommendedName>
</protein>
<accession>A0AAD7DTZ9</accession>
<keyword evidence="3" id="KW-1185">Reference proteome</keyword>
<organism evidence="2 3">
    <name type="scientific">Mycena metata</name>
    <dbReference type="NCBI Taxonomy" id="1033252"/>
    <lineage>
        <taxon>Eukaryota</taxon>
        <taxon>Fungi</taxon>
        <taxon>Dikarya</taxon>
        <taxon>Basidiomycota</taxon>
        <taxon>Agaricomycotina</taxon>
        <taxon>Agaricomycetes</taxon>
        <taxon>Agaricomycetidae</taxon>
        <taxon>Agaricales</taxon>
        <taxon>Marasmiineae</taxon>
        <taxon>Mycenaceae</taxon>
        <taxon>Mycena</taxon>
    </lineage>
</organism>
<evidence type="ECO:0000313" key="2">
    <source>
        <dbReference type="EMBL" id="KAJ7699720.1"/>
    </source>
</evidence>
<name>A0AAD7DTZ9_9AGAR</name>
<proteinExistence type="predicted"/>
<feature type="non-terminal residue" evidence="2">
    <location>
        <position position="346"/>
    </location>
</feature>
<dbReference type="EMBL" id="JARKIB010000567">
    <property type="protein sequence ID" value="KAJ7699720.1"/>
    <property type="molecule type" value="Genomic_DNA"/>
</dbReference>